<evidence type="ECO:0000256" key="3">
    <source>
        <dbReference type="ARBA" id="ARBA00022741"/>
    </source>
</evidence>
<evidence type="ECO:0000256" key="2">
    <source>
        <dbReference type="ARBA" id="ARBA00022448"/>
    </source>
</evidence>
<keyword evidence="2" id="KW-0813">Transport</keyword>
<sequence>MPEDIRIIQLSKSYHEKKVLRELSFTIRYGCITALMAPSGAGKTTLLRILMGLEEADSGSVEGIQGMRLSAVFQEDRLCGNLSPVSNIRLTAGSHFPKQTILRALEETDLLSCASQPVRELSGGQSRRVALLRALLSPYDLLLLDEPFKGLDTDTRLRIMDYTLGSVRQAAAAGNAKTVLLVTHEEAEASYMADEIIRPF</sequence>
<dbReference type="InterPro" id="IPR003439">
    <property type="entry name" value="ABC_transporter-like_ATP-bd"/>
</dbReference>
<dbReference type="PANTHER" id="PTHR42711">
    <property type="entry name" value="ABC TRANSPORTER ATP-BINDING PROTEIN"/>
    <property type="match status" value="1"/>
</dbReference>
<accession>A0A1E3ADK8</accession>
<keyword evidence="6" id="KW-0378">Hydrolase</keyword>
<dbReference type="RefSeq" id="WP_069152299.1">
    <property type="nucleotide sequence ID" value="NZ_MCGH01000002.1"/>
</dbReference>
<feature type="domain" description="ABC transporter" evidence="5">
    <location>
        <begin position="5"/>
        <end position="200"/>
    </location>
</feature>
<dbReference type="SMART" id="SM00382">
    <property type="entry name" value="AAA"/>
    <property type="match status" value="1"/>
</dbReference>
<name>A0A1E3ADK8_9FIRM</name>
<reference evidence="6 7" key="1">
    <citation type="submission" date="2016-07" db="EMBL/GenBank/DDBJ databases">
        <title>Characterization of isolates of Eisenbergiella tayi derived from blood cultures, using whole genome sequencing.</title>
        <authorList>
            <person name="Burdz T."/>
            <person name="Wiebe D."/>
            <person name="Huynh C."/>
            <person name="Bernard K."/>
        </authorList>
    </citation>
    <scope>NUCLEOTIDE SEQUENCE [LARGE SCALE GENOMIC DNA]</scope>
    <source>
        <strain evidence="6 7">NML 110608</strain>
    </source>
</reference>
<evidence type="ECO:0000313" key="6">
    <source>
        <dbReference type="EMBL" id="ODM06306.1"/>
    </source>
</evidence>
<keyword evidence="4 6" id="KW-0067">ATP-binding</keyword>
<dbReference type="PANTHER" id="PTHR42711:SF5">
    <property type="entry name" value="ABC TRANSPORTER ATP-BINDING PROTEIN NATA"/>
    <property type="match status" value="1"/>
</dbReference>
<dbReference type="EMBL" id="MCGH01000002">
    <property type="protein sequence ID" value="ODM06306.1"/>
    <property type="molecule type" value="Genomic_DNA"/>
</dbReference>
<dbReference type="EC" id="3.6.3.-" evidence="6"/>
<dbReference type="InterPro" id="IPR003593">
    <property type="entry name" value="AAA+_ATPase"/>
</dbReference>
<evidence type="ECO:0000313" key="7">
    <source>
        <dbReference type="Proteomes" id="UP000094067"/>
    </source>
</evidence>
<dbReference type="InterPro" id="IPR050763">
    <property type="entry name" value="ABC_transporter_ATP-binding"/>
</dbReference>
<protein>
    <submittedName>
        <fullName evidence="6">Aliphatic sulfonates import ATP-binding protein SsuB</fullName>
        <ecNumber evidence="6">3.6.3.-</ecNumber>
    </submittedName>
</protein>
<proteinExistence type="inferred from homology"/>
<dbReference type="PROSITE" id="PS50893">
    <property type="entry name" value="ABC_TRANSPORTER_2"/>
    <property type="match status" value="1"/>
</dbReference>
<dbReference type="InterPro" id="IPR027417">
    <property type="entry name" value="P-loop_NTPase"/>
</dbReference>
<comment type="caution">
    <text evidence="6">The sequence shown here is derived from an EMBL/GenBank/DDBJ whole genome shotgun (WGS) entry which is preliminary data.</text>
</comment>
<comment type="similarity">
    <text evidence="1">Belongs to the ABC transporter superfamily.</text>
</comment>
<organism evidence="6 7">
    <name type="scientific">Eisenbergiella tayi</name>
    <dbReference type="NCBI Taxonomy" id="1432052"/>
    <lineage>
        <taxon>Bacteria</taxon>
        <taxon>Bacillati</taxon>
        <taxon>Bacillota</taxon>
        <taxon>Clostridia</taxon>
        <taxon>Lachnospirales</taxon>
        <taxon>Lachnospiraceae</taxon>
        <taxon>Eisenbergiella</taxon>
    </lineage>
</organism>
<evidence type="ECO:0000256" key="1">
    <source>
        <dbReference type="ARBA" id="ARBA00005417"/>
    </source>
</evidence>
<keyword evidence="3" id="KW-0547">Nucleotide-binding</keyword>
<dbReference type="PROSITE" id="PS00211">
    <property type="entry name" value="ABC_TRANSPORTER_1"/>
    <property type="match status" value="1"/>
</dbReference>
<dbReference type="AlphaFoldDB" id="A0A1E3ADK8"/>
<dbReference type="PATRIC" id="fig|1432052.4.peg.2455"/>
<dbReference type="Proteomes" id="UP000094067">
    <property type="component" value="Unassembled WGS sequence"/>
</dbReference>
<dbReference type="InterPro" id="IPR017871">
    <property type="entry name" value="ABC_transporter-like_CS"/>
</dbReference>
<gene>
    <name evidence="6" type="primary">ssuB_2</name>
    <name evidence="6" type="ORF">BEI61_02196</name>
</gene>
<dbReference type="Gene3D" id="3.40.50.300">
    <property type="entry name" value="P-loop containing nucleotide triphosphate hydrolases"/>
    <property type="match status" value="1"/>
</dbReference>
<evidence type="ECO:0000256" key="4">
    <source>
        <dbReference type="ARBA" id="ARBA00022840"/>
    </source>
</evidence>
<dbReference type="Pfam" id="PF00005">
    <property type="entry name" value="ABC_tran"/>
    <property type="match status" value="1"/>
</dbReference>
<evidence type="ECO:0000259" key="5">
    <source>
        <dbReference type="PROSITE" id="PS50893"/>
    </source>
</evidence>
<dbReference type="GO" id="GO:0016887">
    <property type="term" value="F:ATP hydrolysis activity"/>
    <property type="evidence" value="ECO:0007669"/>
    <property type="project" value="InterPro"/>
</dbReference>
<dbReference type="GO" id="GO:0005524">
    <property type="term" value="F:ATP binding"/>
    <property type="evidence" value="ECO:0007669"/>
    <property type="project" value="UniProtKB-KW"/>
</dbReference>
<dbReference type="SUPFAM" id="SSF52540">
    <property type="entry name" value="P-loop containing nucleoside triphosphate hydrolases"/>
    <property type="match status" value="1"/>
</dbReference>